<evidence type="ECO:0000313" key="2">
    <source>
        <dbReference type="Proteomes" id="UP000479000"/>
    </source>
</evidence>
<reference evidence="1 2" key="1">
    <citation type="submission" date="2020-02" db="EMBL/GenBank/DDBJ databases">
        <authorList>
            <person name="Ferguson B K."/>
        </authorList>
    </citation>
    <scope>NUCLEOTIDE SEQUENCE [LARGE SCALE GENOMIC DNA]</scope>
</reference>
<gene>
    <name evidence="1" type="ORF">NTEN_LOCUS19994</name>
</gene>
<evidence type="ECO:0000313" key="1">
    <source>
        <dbReference type="EMBL" id="CAB0015654.1"/>
    </source>
</evidence>
<accession>A0A6H5HD21</accession>
<feature type="non-terminal residue" evidence="1">
    <location>
        <position position="115"/>
    </location>
</feature>
<sequence>MEKKHPRVHVHLRSAGGAMRGVSAVQLPSLHHFRILNSIILAGKMDFVFQKNKIGNTKSANKLEILWTKTRCLTPLRFYYRIPAPLSPSRLVRPPSLIPYVFVPDSFPQYAQKVT</sequence>
<dbReference type="AlphaFoldDB" id="A0A6H5HD21"/>
<dbReference type="EMBL" id="CADCXU010029328">
    <property type="protein sequence ID" value="CAB0015654.1"/>
    <property type="molecule type" value="Genomic_DNA"/>
</dbReference>
<protein>
    <submittedName>
        <fullName evidence="1">Uncharacterized protein</fullName>
    </submittedName>
</protein>
<keyword evidence="2" id="KW-1185">Reference proteome</keyword>
<name>A0A6H5HD21_9HEMI</name>
<dbReference type="Proteomes" id="UP000479000">
    <property type="component" value="Unassembled WGS sequence"/>
</dbReference>
<organism evidence="1 2">
    <name type="scientific">Nesidiocoris tenuis</name>
    <dbReference type="NCBI Taxonomy" id="355587"/>
    <lineage>
        <taxon>Eukaryota</taxon>
        <taxon>Metazoa</taxon>
        <taxon>Ecdysozoa</taxon>
        <taxon>Arthropoda</taxon>
        <taxon>Hexapoda</taxon>
        <taxon>Insecta</taxon>
        <taxon>Pterygota</taxon>
        <taxon>Neoptera</taxon>
        <taxon>Paraneoptera</taxon>
        <taxon>Hemiptera</taxon>
        <taxon>Heteroptera</taxon>
        <taxon>Panheteroptera</taxon>
        <taxon>Cimicomorpha</taxon>
        <taxon>Miridae</taxon>
        <taxon>Dicyphina</taxon>
        <taxon>Nesidiocoris</taxon>
    </lineage>
</organism>
<proteinExistence type="predicted"/>